<feature type="compositionally biased region" description="Basic and acidic residues" evidence="1">
    <location>
        <begin position="78"/>
        <end position="87"/>
    </location>
</feature>
<proteinExistence type="predicted"/>
<dbReference type="Proteomes" id="UP000346198">
    <property type="component" value="Unassembled WGS sequence"/>
</dbReference>
<organism evidence="2 3">
    <name type="scientific">Pontiella sulfatireligans</name>
    <dbReference type="NCBI Taxonomy" id="2750658"/>
    <lineage>
        <taxon>Bacteria</taxon>
        <taxon>Pseudomonadati</taxon>
        <taxon>Kiritimatiellota</taxon>
        <taxon>Kiritimatiellia</taxon>
        <taxon>Kiritimatiellales</taxon>
        <taxon>Pontiellaceae</taxon>
        <taxon>Pontiella</taxon>
    </lineage>
</organism>
<name>A0A6C2UP72_9BACT</name>
<protein>
    <submittedName>
        <fullName evidence="2">Uncharacterized protein</fullName>
    </submittedName>
</protein>
<evidence type="ECO:0000256" key="1">
    <source>
        <dbReference type="SAM" id="MobiDB-lite"/>
    </source>
</evidence>
<feature type="region of interest" description="Disordered" evidence="1">
    <location>
        <begin position="60"/>
        <end position="95"/>
    </location>
</feature>
<sequence length="289" mass="32969">MLCPPYKTNWFSSFRLPGTSANLRRACAQQAAWMMETFSLACDFLFSQLVYAPYPACSNGSAQEPLKKSDSTESGDIPETHRIKDSKSGTSLSETEQTLMKDIHKNPFDGVVKRYARLEISRRRGNHAKQNLIEKGIIHPVDIPTRTGKVVLLDLTPSMREAMKRNGIDVPKRKEGGIVHNYWKNEIRKQLEKDGWTVELEKPIGNNMAIDLYAEKSGKRTAVEVETGTRGAENIKKLIPLNLDRIISFSVTHEVKLKTLRCFRKESIHVNNLNVLDPSSWDRIYEYFK</sequence>
<evidence type="ECO:0000313" key="2">
    <source>
        <dbReference type="EMBL" id="VGO21998.1"/>
    </source>
</evidence>
<dbReference type="AlphaFoldDB" id="A0A6C2UP72"/>
<gene>
    <name evidence="2" type="ORF">SCARR_04078</name>
</gene>
<dbReference type="EMBL" id="CAAHFH010000002">
    <property type="protein sequence ID" value="VGO21998.1"/>
    <property type="molecule type" value="Genomic_DNA"/>
</dbReference>
<reference evidence="2 3" key="1">
    <citation type="submission" date="2019-04" db="EMBL/GenBank/DDBJ databases">
        <authorList>
            <person name="Van Vliet M D."/>
        </authorList>
    </citation>
    <scope>NUCLEOTIDE SEQUENCE [LARGE SCALE GENOMIC DNA]</scope>
    <source>
        <strain evidence="2 3">F21</strain>
    </source>
</reference>
<evidence type="ECO:0000313" key="3">
    <source>
        <dbReference type="Proteomes" id="UP000346198"/>
    </source>
</evidence>
<keyword evidence="3" id="KW-1185">Reference proteome</keyword>
<accession>A0A6C2UP72</accession>